<feature type="compositionally biased region" description="Basic residues" evidence="4">
    <location>
        <begin position="21"/>
        <end position="32"/>
    </location>
</feature>
<dbReference type="GO" id="GO:0003676">
    <property type="term" value="F:nucleic acid binding"/>
    <property type="evidence" value="ECO:0007669"/>
    <property type="project" value="InterPro"/>
</dbReference>
<dbReference type="InterPro" id="IPR002775">
    <property type="entry name" value="DNA/RNA-bd_Alba-like"/>
</dbReference>
<comment type="caution">
    <text evidence="6">The sequence shown here is derived from an EMBL/GenBank/DDBJ whole genome shotgun (WGS) entry which is preliminary data.</text>
</comment>
<evidence type="ECO:0000259" key="5">
    <source>
        <dbReference type="Pfam" id="PF01918"/>
    </source>
</evidence>
<feature type="domain" description="DNA/RNA-binding protein Alba-like" evidence="5">
    <location>
        <begin position="89"/>
        <end position="178"/>
    </location>
</feature>
<keyword evidence="7" id="KW-1185">Reference proteome</keyword>
<dbReference type="GO" id="GO:0005634">
    <property type="term" value="C:nucleus"/>
    <property type="evidence" value="ECO:0007669"/>
    <property type="project" value="UniProtKB-SubCell"/>
</dbReference>
<name>A0A8H7ZYA1_9FUNG</name>
<dbReference type="InterPro" id="IPR051958">
    <property type="entry name" value="Alba-like_NAB"/>
</dbReference>
<feature type="region of interest" description="Disordered" evidence="4">
    <location>
        <begin position="1"/>
        <end position="87"/>
    </location>
</feature>
<dbReference type="Gene3D" id="3.30.110.20">
    <property type="entry name" value="Alba-like domain"/>
    <property type="match status" value="1"/>
</dbReference>
<dbReference type="PANTHER" id="PTHR13516">
    <property type="entry name" value="RIBONUCLEASE P SUBUNIT P25"/>
    <property type="match status" value="1"/>
</dbReference>
<feature type="compositionally biased region" description="Basic and acidic residues" evidence="4">
    <location>
        <begin position="33"/>
        <end position="48"/>
    </location>
</feature>
<comment type="similarity">
    <text evidence="2">Belongs to the histone-like Alba family.</text>
</comment>
<evidence type="ECO:0000256" key="3">
    <source>
        <dbReference type="ARBA" id="ARBA00023242"/>
    </source>
</evidence>
<evidence type="ECO:0000313" key="6">
    <source>
        <dbReference type="EMBL" id="KAG5461575.1"/>
    </source>
</evidence>
<evidence type="ECO:0000256" key="2">
    <source>
        <dbReference type="ARBA" id="ARBA00008018"/>
    </source>
</evidence>
<protein>
    <recommendedName>
        <fullName evidence="5">DNA/RNA-binding protein Alba-like domain-containing protein</fullName>
    </recommendedName>
</protein>
<dbReference type="OrthoDB" id="424402at2759"/>
<keyword evidence="3" id="KW-0539">Nucleus</keyword>
<dbReference type="SUPFAM" id="SSF82704">
    <property type="entry name" value="AlbA-like"/>
    <property type="match status" value="1"/>
</dbReference>
<evidence type="ECO:0000256" key="4">
    <source>
        <dbReference type="SAM" id="MobiDB-lite"/>
    </source>
</evidence>
<gene>
    <name evidence="6" type="ORF">BJ554DRAFT_6210</name>
</gene>
<comment type="subcellular location">
    <subcellularLocation>
        <location evidence="1">Nucleus</location>
    </subcellularLocation>
</comment>
<dbReference type="AlphaFoldDB" id="A0A8H7ZYA1"/>
<dbReference type="EMBL" id="JAEFCI010003437">
    <property type="protein sequence ID" value="KAG5461575.1"/>
    <property type="molecule type" value="Genomic_DNA"/>
</dbReference>
<dbReference type="InterPro" id="IPR036882">
    <property type="entry name" value="Alba-like_dom_sf"/>
</dbReference>
<dbReference type="Pfam" id="PF01918">
    <property type="entry name" value="Alba"/>
    <property type="match status" value="1"/>
</dbReference>
<proteinExistence type="inferred from homology"/>
<dbReference type="Proteomes" id="UP000673691">
    <property type="component" value="Unassembled WGS sequence"/>
</dbReference>
<evidence type="ECO:0000256" key="1">
    <source>
        <dbReference type="ARBA" id="ARBA00004123"/>
    </source>
</evidence>
<organism evidence="6 7">
    <name type="scientific">Olpidium bornovanus</name>
    <dbReference type="NCBI Taxonomy" id="278681"/>
    <lineage>
        <taxon>Eukaryota</taxon>
        <taxon>Fungi</taxon>
        <taxon>Fungi incertae sedis</taxon>
        <taxon>Olpidiomycota</taxon>
        <taxon>Olpidiomycotina</taxon>
        <taxon>Olpidiomycetes</taxon>
        <taxon>Olpidiales</taxon>
        <taxon>Olpidiaceae</taxon>
        <taxon>Olpidium</taxon>
    </lineage>
</organism>
<accession>A0A8H7ZYA1</accession>
<reference evidence="6 7" key="1">
    <citation type="journal article" name="Sci. Rep.">
        <title>Genome-scale phylogenetic analyses confirm Olpidium as the closest living zoosporic fungus to the non-flagellated, terrestrial fungi.</title>
        <authorList>
            <person name="Chang Y."/>
            <person name="Rochon D."/>
            <person name="Sekimoto S."/>
            <person name="Wang Y."/>
            <person name="Chovatia M."/>
            <person name="Sandor L."/>
            <person name="Salamov A."/>
            <person name="Grigoriev I.V."/>
            <person name="Stajich J.E."/>
            <person name="Spatafora J.W."/>
        </authorList>
    </citation>
    <scope>NUCLEOTIDE SEQUENCE [LARGE SCALE GENOMIC DNA]</scope>
    <source>
        <strain evidence="6">S191</strain>
    </source>
</reference>
<feature type="compositionally biased region" description="Acidic residues" evidence="4">
    <location>
        <begin position="58"/>
        <end position="67"/>
    </location>
</feature>
<sequence length="422" mass="45216">MENFEHRPAAAGGATTAGAGAKRRAKRAAKAARKAEQKRRAPEARGEEDGPSAGAEEGSADQLDEEKEAALEEGAAEEGAGAKGHVPPNVVRVRASSKIRILVSRALAVLEVGEKPKKETTVGVSPNGRRSTAFSRQEGNSPCVQIIGAGKAITKAVSIVEIVKRRNNGTLHQYTAIGTEDEVDEWVPKERELDTRAGRLPLLPTGVRLAPPQSCLQFQPTESNHVRQGLRPCCAAEGQNQRRQRSHQGTQASCCRERKGAFREGEDGKGRAAQGDEEAVFPVQSPAAREAGLSELSRYVYWIAPAGGLYIYDCGLATFRPTSHAEASSWLYFPGAGGKGVNTAKNENCQLRRCWNFFRPRMGRKRLLQIQAPFNADWILLMPSTRAAAEGPAGRAGFPTGGCAAVSAEGTLTSGTYCRLSS</sequence>
<feature type="compositionally biased region" description="Low complexity" evidence="4">
    <location>
        <begin position="9"/>
        <end position="20"/>
    </location>
</feature>
<evidence type="ECO:0000313" key="7">
    <source>
        <dbReference type="Proteomes" id="UP000673691"/>
    </source>
</evidence>